<dbReference type="InterPro" id="IPR001967">
    <property type="entry name" value="Peptidase_S11_N"/>
</dbReference>
<dbReference type="SUPFAM" id="SSF56601">
    <property type="entry name" value="beta-lactamase/transpeptidase-like"/>
    <property type="match status" value="1"/>
</dbReference>
<keyword evidence="6" id="KW-0645">Protease</keyword>
<dbReference type="InterPro" id="IPR012338">
    <property type="entry name" value="Beta-lactam/transpept-like"/>
</dbReference>
<reference evidence="21 22" key="1">
    <citation type="submission" date="2019-11" db="EMBL/GenBank/DDBJ databases">
        <authorList>
            <person name="Ren C."/>
            <person name="Wang H."/>
            <person name="Xu Y."/>
        </authorList>
    </citation>
    <scope>NUCLEOTIDE SEQUENCE [LARGE SCALE GENOMIC DNA]</scope>
    <source>
        <strain evidence="22">JNU-WLY1368</strain>
        <strain evidence="19 21">LBM 19010</strain>
    </source>
</reference>
<evidence type="ECO:0000256" key="17">
    <source>
        <dbReference type="SAM" id="SignalP"/>
    </source>
</evidence>
<evidence type="ECO:0000256" key="11">
    <source>
        <dbReference type="ARBA" id="ARBA00023316"/>
    </source>
</evidence>
<evidence type="ECO:0000256" key="8">
    <source>
        <dbReference type="ARBA" id="ARBA00022801"/>
    </source>
</evidence>
<keyword evidence="16" id="KW-0812">Transmembrane</keyword>
<evidence type="ECO:0000256" key="9">
    <source>
        <dbReference type="ARBA" id="ARBA00022960"/>
    </source>
</evidence>
<comment type="pathway">
    <text evidence="2">Cell wall biogenesis; peptidoglycan biosynthesis.</text>
</comment>
<dbReference type="InterPro" id="IPR012907">
    <property type="entry name" value="Peptidase_S11_C"/>
</dbReference>
<dbReference type="PRINTS" id="PR00725">
    <property type="entry name" value="DADACBPTASE1"/>
</dbReference>
<reference evidence="20" key="2">
    <citation type="journal article" date="2021" name="Appl. Environ. Microbiol.">
        <title>Adaptability of a Caproate-Producing Bacterium Contributes to Its Dominance in an Anaerobic Fermentation System.</title>
        <authorList>
            <person name="Wang H."/>
            <person name="Gu Y."/>
            <person name="Zhou W."/>
            <person name="Zhao D."/>
            <person name="Qiao Z."/>
            <person name="Zheng J."/>
            <person name="Gao J."/>
            <person name="Chen X."/>
            <person name="Ren C."/>
            <person name="Xu Y."/>
        </authorList>
    </citation>
    <scope>NUCLEOTIDE SEQUENCE</scope>
    <source>
        <strain evidence="20">JNU-WLY1368</strain>
    </source>
</reference>
<evidence type="ECO:0000256" key="2">
    <source>
        <dbReference type="ARBA" id="ARBA00004752"/>
    </source>
</evidence>
<dbReference type="RefSeq" id="WP_086036551.1">
    <property type="nucleotide sequence ID" value="NZ_CP046051.1"/>
</dbReference>
<dbReference type="GO" id="GO:0009002">
    <property type="term" value="F:serine-type D-Ala-D-Ala carboxypeptidase activity"/>
    <property type="evidence" value="ECO:0007669"/>
    <property type="project" value="UniProtKB-EC"/>
</dbReference>
<dbReference type="UniPathway" id="UPA00219"/>
<dbReference type="Gene3D" id="2.60.410.10">
    <property type="entry name" value="D-Ala-D-Ala carboxypeptidase, C-terminal domain"/>
    <property type="match status" value="1"/>
</dbReference>
<evidence type="ECO:0000256" key="12">
    <source>
        <dbReference type="ARBA" id="ARBA00034000"/>
    </source>
</evidence>
<dbReference type="GO" id="GO:0009252">
    <property type="term" value="P:peptidoglycan biosynthetic process"/>
    <property type="evidence" value="ECO:0007669"/>
    <property type="project" value="UniProtKB-UniPathway"/>
</dbReference>
<reference evidence="20" key="3">
    <citation type="journal article" date="2022" name="Int. J. Syst. Evol. Microbiol.">
        <title>Caproicibacterium lactatifermentans sp. nov., isolated from pit clay used for the production of Chinese strong aroma-type liquor.</title>
        <authorList>
            <person name="Wang H."/>
            <person name="Gu Y."/>
            <person name="Zhao D."/>
            <person name="Qiao Z."/>
            <person name="Zheng J."/>
            <person name="Gao J."/>
            <person name="Ren C."/>
            <person name="Xu Y."/>
        </authorList>
    </citation>
    <scope>NUCLEOTIDE SEQUENCE</scope>
    <source>
        <strain evidence="20">JNU-WLY1368</strain>
    </source>
</reference>
<evidence type="ECO:0000256" key="4">
    <source>
        <dbReference type="ARBA" id="ARBA00012448"/>
    </source>
</evidence>
<evidence type="ECO:0000256" key="1">
    <source>
        <dbReference type="ARBA" id="ARBA00003217"/>
    </source>
</evidence>
<evidence type="ECO:0000256" key="3">
    <source>
        <dbReference type="ARBA" id="ARBA00007164"/>
    </source>
</evidence>
<comment type="function">
    <text evidence="1">Removes C-terminal D-alanyl residues from sugar-peptide cell wall precursors.</text>
</comment>
<gene>
    <name evidence="19" type="ORF">GJQ69_01575</name>
    <name evidence="20" type="ORF">GKP14_02775</name>
</gene>
<dbReference type="PANTHER" id="PTHR21581:SF6">
    <property type="entry name" value="TRAFFICKING PROTEIN PARTICLE COMPLEX SUBUNIT 12"/>
    <property type="match status" value="1"/>
</dbReference>
<dbReference type="PROSITE" id="PS51257">
    <property type="entry name" value="PROKAR_LIPOPROTEIN"/>
    <property type="match status" value="1"/>
</dbReference>
<feature type="binding site" evidence="14">
    <location>
        <position position="271"/>
    </location>
    <ligand>
        <name>substrate</name>
    </ligand>
</feature>
<dbReference type="GO" id="GO:0071555">
    <property type="term" value="P:cell wall organization"/>
    <property type="evidence" value="ECO:0007669"/>
    <property type="project" value="UniProtKB-KW"/>
</dbReference>
<keyword evidence="11" id="KW-0961">Cell wall biogenesis/degradation</keyword>
<name>A0A859DT09_9FIRM</name>
<keyword evidence="8" id="KW-0378">Hydrolase</keyword>
<proteinExistence type="inferred from homology"/>
<dbReference type="Proteomes" id="UP000509623">
    <property type="component" value="Chromosome"/>
</dbReference>
<keyword evidence="16" id="KW-1133">Transmembrane helix</keyword>
<dbReference type="Gene3D" id="3.40.710.10">
    <property type="entry name" value="DD-peptidase/beta-lactamase superfamily"/>
    <property type="match status" value="1"/>
</dbReference>
<dbReference type="EMBL" id="CP046051">
    <property type="protein sequence ID" value="QKN23293.1"/>
    <property type="molecule type" value="Genomic_DNA"/>
</dbReference>
<dbReference type="Proteomes" id="UP000501316">
    <property type="component" value="Chromosome"/>
</dbReference>
<feature type="signal peptide" evidence="17">
    <location>
        <begin position="1"/>
        <end position="24"/>
    </location>
</feature>
<comment type="similarity">
    <text evidence="3 15">Belongs to the peptidase S11 family.</text>
</comment>
<dbReference type="SUPFAM" id="SSF69189">
    <property type="entry name" value="Penicillin-binding protein associated domain"/>
    <property type="match status" value="1"/>
</dbReference>
<dbReference type="InterPro" id="IPR018044">
    <property type="entry name" value="Peptidase_S11"/>
</dbReference>
<dbReference type="PANTHER" id="PTHR21581">
    <property type="entry name" value="D-ALANYL-D-ALANINE CARBOXYPEPTIDASE"/>
    <property type="match status" value="1"/>
</dbReference>
<evidence type="ECO:0000256" key="10">
    <source>
        <dbReference type="ARBA" id="ARBA00022984"/>
    </source>
</evidence>
<dbReference type="AlphaFoldDB" id="A0A859DT09"/>
<keyword evidence="7 17" id="KW-0732">Signal</keyword>
<keyword evidence="10" id="KW-0573">Peptidoglycan synthesis</keyword>
<accession>A0A859DT09</accession>
<dbReference type="KEGG" id="clf:GJQ69_01575"/>
<comment type="catalytic activity">
    <reaction evidence="12">
        <text>Preferential cleavage: (Ac)2-L-Lys-D-Ala-|-D-Ala. Also transpeptidation of peptidyl-alanyl moieties that are N-acyl substituents of D-alanine.</text>
        <dbReference type="EC" id="3.4.16.4"/>
    </reaction>
</comment>
<sequence>MKKRLLSLLLLLSVTAAGCLPVYAAGSSTAQPRTASSSSAVASGAVTQSAAQSGDSVFKPNFTLNSKAAALVNLDTDTNVFEQNANQKMYPASTTKIMTFIITIENVKNVDTATMTYTDKEKKIIDGTGSSTAGLKVGEKFSIHQLLYAMMVPSGNDAALLLATYVGNGDVSKFVAMMNSKAKALGCTGTHFVNPNGLHNVNHYTTAHDMALMAKYALNLNYFQEICNTTVYNLTPLNQPTVKRQLTTTNAMIDRGAQGGLYYNPYVKGIKTGHTSESGRCLVSTAIYGGRTYLCVLMGAPINEKQYGEMIDTTNLYKWIYSNFNLVQVASSKQPIWEVPLNYAWNRDSITLYPEKDVTAVLPEGVSANSVEVTPNVNSAVNAPVQKGQIIGTATLTYAKQKLATVRLVSNEDISRSELVHSASAAKAVFTAPWFVVIFIVILILLAVYIVLAVFYSRRKSDLRKVHKYRRF</sequence>
<protein>
    <recommendedName>
        <fullName evidence="4">serine-type D-Ala-D-Ala carboxypeptidase</fullName>
        <ecNumber evidence="4">3.4.16.4</ecNumber>
    </recommendedName>
</protein>
<evidence type="ECO:0000256" key="15">
    <source>
        <dbReference type="RuleBase" id="RU004016"/>
    </source>
</evidence>
<dbReference type="EMBL" id="CP046161">
    <property type="protein sequence ID" value="QKO30025.1"/>
    <property type="molecule type" value="Genomic_DNA"/>
</dbReference>
<organism evidence="19 21">
    <name type="scientific">Caproicibacterium lactatifermentans</name>
    <dbReference type="NCBI Taxonomy" id="2666138"/>
    <lineage>
        <taxon>Bacteria</taxon>
        <taxon>Bacillati</taxon>
        <taxon>Bacillota</taxon>
        <taxon>Clostridia</taxon>
        <taxon>Eubacteriales</taxon>
        <taxon>Oscillospiraceae</taxon>
        <taxon>Caproicibacterium</taxon>
    </lineage>
</organism>
<evidence type="ECO:0000313" key="19">
    <source>
        <dbReference type="EMBL" id="QKN23293.1"/>
    </source>
</evidence>
<evidence type="ECO:0000313" key="21">
    <source>
        <dbReference type="Proteomes" id="UP000501316"/>
    </source>
</evidence>
<evidence type="ECO:0000256" key="16">
    <source>
        <dbReference type="SAM" id="Phobius"/>
    </source>
</evidence>
<dbReference type="Pfam" id="PF00768">
    <property type="entry name" value="Peptidase_S11"/>
    <property type="match status" value="1"/>
</dbReference>
<keyword evidence="5 19" id="KW-0121">Carboxypeptidase</keyword>
<dbReference type="InterPro" id="IPR037167">
    <property type="entry name" value="Peptidase_S11_C_sf"/>
</dbReference>
<feature type="active site" description="Acyl-ester intermediate" evidence="13">
    <location>
        <position position="93"/>
    </location>
</feature>
<feature type="active site" evidence="13">
    <location>
        <position position="154"/>
    </location>
</feature>
<evidence type="ECO:0000259" key="18">
    <source>
        <dbReference type="SMART" id="SM00936"/>
    </source>
</evidence>
<evidence type="ECO:0000256" key="7">
    <source>
        <dbReference type="ARBA" id="ARBA00022729"/>
    </source>
</evidence>
<keyword evidence="16" id="KW-0472">Membrane</keyword>
<feature type="domain" description="Peptidase S11 D-Ala-D-Ala carboxypeptidase A C-terminal" evidence="18">
    <location>
        <begin position="324"/>
        <end position="416"/>
    </location>
</feature>
<dbReference type="InterPro" id="IPR015956">
    <property type="entry name" value="Peniciliin-bd_prot_C_sf"/>
</dbReference>
<keyword evidence="22" id="KW-1185">Reference proteome</keyword>
<dbReference type="EC" id="3.4.16.4" evidence="4"/>
<evidence type="ECO:0000313" key="20">
    <source>
        <dbReference type="EMBL" id="QKO30025.1"/>
    </source>
</evidence>
<evidence type="ECO:0000256" key="13">
    <source>
        <dbReference type="PIRSR" id="PIRSR618044-1"/>
    </source>
</evidence>
<evidence type="ECO:0000313" key="22">
    <source>
        <dbReference type="Proteomes" id="UP000509623"/>
    </source>
</evidence>
<evidence type="ECO:0000256" key="5">
    <source>
        <dbReference type="ARBA" id="ARBA00022645"/>
    </source>
</evidence>
<dbReference type="GO" id="GO:0006508">
    <property type="term" value="P:proteolysis"/>
    <property type="evidence" value="ECO:0007669"/>
    <property type="project" value="UniProtKB-KW"/>
</dbReference>
<evidence type="ECO:0000256" key="6">
    <source>
        <dbReference type="ARBA" id="ARBA00022670"/>
    </source>
</evidence>
<dbReference type="GO" id="GO:0008360">
    <property type="term" value="P:regulation of cell shape"/>
    <property type="evidence" value="ECO:0007669"/>
    <property type="project" value="UniProtKB-KW"/>
</dbReference>
<feature type="transmembrane region" description="Helical" evidence="16">
    <location>
        <begin position="434"/>
        <end position="456"/>
    </location>
</feature>
<keyword evidence="9" id="KW-0133">Cell shape</keyword>
<feature type="chain" id="PRO_5044663981" description="serine-type D-Ala-D-Ala carboxypeptidase" evidence="17">
    <location>
        <begin position="25"/>
        <end position="472"/>
    </location>
</feature>
<feature type="active site" description="Proton acceptor" evidence="13">
    <location>
        <position position="96"/>
    </location>
</feature>
<dbReference type="Pfam" id="PF07943">
    <property type="entry name" value="PBP5_C"/>
    <property type="match status" value="1"/>
</dbReference>
<dbReference type="SMART" id="SM00936">
    <property type="entry name" value="PBP5_C"/>
    <property type="match status" value="1"/>
</dbReference>
<evidence type="ECO:0000256" key="14">
    <source>
        <dbReference type="PIRSR" id="PIRSR618044-2"/>
    </source>
</evidence>